<dbReference type="InterPro" id="IPR041578">
    <property type="entry name" value="PIN_8"/>
</dbReference>
<dbReference type="AlphaFoldDB" id="A0A916ZK93"/>
<keyword evidence="4" id="KW-1185">Reference proteome</keyword>
<feature type="region of interest" description="Disordered" evidence="1">
    <location>
        <begin position="1"/>
        <end position="38"/>
    </location>
</feature>
<dbReference type="Pfam" id="PF18476">
    <property type="entry name" value="PIN_8"/>
    <property type="match status" value="1"/>
</dbReference>
<reference evidence="3" key="2">
    <citation type="submission" date="2020-09" db="EMBL/GenBank/DDBJ databases">
        <authorList>
            <person name="Sun Q."/>
            <person name="Zhou Y."/>
        </authorList>
    </citation>
    <scope>NUCLEOTIDE SEQUENCE</scope>
    <source>
        <strain evidence="3">CGMCC 1.15367</strain>
    </source>
</reference>
<comment type="caution">
    <text evidence="3">The sequence shown here is derived from an EMBL/GenBank/DDBJ whole genome shotgun (WGS) entry which is preliminary data.</text>
</comment>
<evidence type="ECO:0000313" key="4">
    <source>
        <dbReference type="Proteomes" id="UP000644699"/>
    </source>
</evidence>
<evidence type="ECO:0000259" key="2">
    <source>
        <dbReference type="Pfam" id="PF18476"/>
    </source>
</evidence>
<protein>
    <recommendedName>
        <fullName evidence="2">PIN like domain-containing protein</fullName>
    </recommendedName>
</protein>
<sequence length="491" mass="53769">MDEVDTERAQPNSESGLKPQAAPEKDRPKGGAKPPANAPDHFWLSRLYPDAHGVFQPTAAVDMNSPDVLVSFDTNALLLPYQMNTGDLAGLAGVYSKIAREDRLFLPEQVPREFIKHRDTKLADMVKALEDQISRLQGLSVPVSPLFLEGFADGDELLRAERSYKEAVKEYSGRLKGLAKHMRAWRGTDPIMTLYASIFGAERMVGPGVSEKEVVELLEYGIRHKVPPGYKDASKGDQGVGDVLIWLSLLNLGETHKKDLVFVTGEEKADWFVRSGGRRLYPRPELVDEYRRRSGGRSLRLSSLQELLEEMEAPQELVADVGAAEATANSVIQGASSGPYINISGGTAYVTIPASTTTFYGGASSRPAGRETFDYSTHDGQMRLEREGLLFTLAFSKGSNTAIHVVKRSGTRRIARVKNYASGEAISIESLDTTSGHYTVHVGEGFLVENQEGAVFAARIFGIKDDTRGADRDEVSFDYVINPPGTSIVMP</sequence>
<gene>
    <name evidence="3" type="ORF">GCM10011390_21060</name>
</gene>
<dbReference type="EMBL" id="BMIQ01000003">
    <property type="protein sequence ID" value="GGE01991.1"/>
    <property type="molecule type" value="Genomic_DNA"/>
</dbReference>
<reference evidence="3" key="1">
    <citation type="journal article" date="2014" name="Int. J. Syst. Evol. Microbiol.">
        <title>Complete genome sequence of Corynebacterium casei LMG S-19264T (=DSM 44701T), isolated from a smear-ripened cheese.</title>
        <authorList>
            <consortium name="US DOE Joint Genome Institute (JGI-PGF)"/>
            <person name="Walter F."/>
            <person name="Albersmeier A."/>
            <person name="Kalinowski J."/>
            <person name="Ruckert C."/>
        </authorList>
    </citation>
    <scope>NUCLEOTIDE SEQUENCE</scope>
    <source>
        <strain evidence="3">CGMCC 1.15367</strain>
    </source>
</reference>
<feature type="domain" description="PIN like" evidence="2">
    <location>
        <begin position="69"/>
        <end position="286"/>
    </location>
</feature>
<evidence type="ECO:0000313" key="3">
    <source>
        <dbReference type="EMBL" id="GGE01991.1"/>
    </source>
</evidence>
<organism evidence="3 4">
    <name type="scientific">Aureimonas endophytica</name>
    <dbReference type="NCBI Taxonomy" id="2027858"/>
    <lineage>
        <taxon>Bacteria</taxon>
        <taxon>Pseudomonadati</taxon>
        <taxon>Pseudomonadota</taxon>
        <taxon>Alphaproteobacteria</taxon>
        <taxon>Hyphomicrobiales</taxon>
        <taxon>Aurantimonadaceae</taxon>
        <taxon>Aureimonas</taxon>
    </lineage>
</organism>
<accession>A0A916ZK93</accession>
<dbReference type="RefSeq" id="WP_188908251.1">
    <property type="nucleotide sequence ID" value="NZ_BMIQ01000003.1"/>
</dbReference>
<evidence type="ECO:0000256" key="1">
    <source>
        <dbReference type="SAM" id="MobiDB-lite"/>
    </source>
</evidence>
<proteinExistence type="predicted"/>
<name>A0A916ZK93_9HYPH</name>
<dbReference type="Proteomes" id="UP000644699">
    <property type="component" value="Unassembled WGS sequence"/>
</dbReference>